<keyword evidence="2" id="KW-1185">Reference proteome</keyword>
<organism evidence="1 2">
    <name type="scientific">Asaia lannensis NBRC 102526</name>
    <dbReference type="NCBI Taxonomy" id="1307926"/>
    <lineage>
        <taxon>Bacteria</taxon>
        <taxon>Pseudomonadati</taxon>
        <taxon>Pseudomonadota</taxon>
        <taxon>Alphaproteobacteria</taxon>
        <taxon>Acetobacterales</taxon>
        <taxon>Acetobacteraceae</taxon>
        <taxon>Asaia</taxon>
    </lineage>
</organism>
<dbReference type="EMBL" id="JAMXQU010000007">
    <property type="protein sequence ID" value="MCO6160363.1"/>
    <property type="molecule type" value="Genomic_DNA"/>
</dbReference>
<dbReference type="Gene3D" id="3.30.450.150">
    <property type="entry name" value="Haem-degrading domain"/>
    <property type="match status" value="1"/>
</dbReference>
<dbReference type="InterPro" id="IPR052517">
    <property type="entry name" value="GlcG_carb_metab_protein"/>
</dbReference>
<comment type="caution">
    <text evidence="1">The sequence shown here is derived from an EMBL/GenBank/DDBJ whole genome shotgun (WGS) entry which is preliminary data.</text>
</comment>
<evidence type="ECO:0000313" key="2">
    <source>
        <dbReference type="Proteomes" id="UP001523401"/>
    </source>
</evidence>
<dbReference type="Proteomes" id="UP001523401">
    <property type="component" value="Unassembled WGS sequence"/>
</dbReference>
<dbReference type="InterPro" id="IPR038084">
    <property type="entry name" value="PduO/GlcC-like_sf"/>
</dbReference>
<dbReference type="Pfam" id="PF03928">
    <property type="entry name" value="HbpS-like"/>
    <property type="match status" value="1"/>
</dbReference>
<dbReference type="PANTHER" id="PTHR34309">
    <property type="entry name" value="SLR1406 PROTEIN"/>
    <property type="match status" value="1"/>
</dbReference>
<proteinExistence type="predicted"/>
<dbReference type="InterPro" id="IPR005624">
    <property type="entry name" value="PduO/GlcC-like"/>
</dbReference>
<dbReference type="PANTHER" id="PTHR34309:SF1">
    <property type="entry name" value="PROTEIN GLCG"/>
    <property type="match status" value="1"/>
</dbReference>
<accession>A0ABT1CJI1</accession>
<name>A0ABT1CJI1_9PROT</name>
<gene>
    <name evidence="1" type="ORF">NF685_10020</name>
</gene>
<dbReference type="SUPFAM" id="SSF143744">
    <property type="entry name" value="GlcG-like"/>
    <property type="match status" value="1"/>
</dbReference>
<protein>
    <submittedName>
        <fullName evidence="1">Heme-binding protein</fullName>
    </submittedName>
</protein>
<dbReference type="RefSeq" id="WP_252849526.1">
    <property type="nucleotide sequence ID" value="NZ_BAPW01000014.1"/>
</dbReference>
<sequence>MQLAVALDYIDRALMLAKQRGEKVAVAVVDAGGHLVAFKKDDGTQLGSIDLAILKARTAVLFQRPTEDMENALHAGKTMIASLPNVLPAGGGVPLIVNGMAIGAIGLSGGEGETDARLAESAVSKATSR</sequence>
<reference evidence="1 2" key="1">
    <citation type="submission" date="2022-06" db="EMBL/GenBank/DDBJ databases">
        <title>Whole-genome of Asaia lannensis strain LMG 27011T.</title>
        <authorList>
            <person name="Sombolestani A."/>
        </authorList>
    </citation>
    <scope>NUCLEOTIDE SEQUENCE [LARGE SCALE GENOMIC DNA]</scope>
    <source>
        <strain evidence="1 2">NBRC 102526</strain>
    </source>
</reference>
<evidence type="ECO:0000313" key="1">
    <source>
        <dbReference type="EMBL" id="MCO6160363.1"/>
    </source>
</evidence>